<organism evidence="3 4">
    <name type="scientific">Cytospora mali</name>
    <name type="common">Apple Valsa canker fungus</name>
    <name type="synonym">Valsa mali</name>
    <dbReference type="NCBI Taxonomy" id="578113"/>
    <lineage>
        <taxon>Eukaryota</taxon>
        <taxon>Fungi</taxon>
        <taxon>Dikarya</taxon>
        <taxon>Ascomycota</taxon>
        <taxon>Pezizomycotina</taxon>
        <taxon>Sordariomycetes</taxon>
        <taxon>Sordariomycetidae</taxon>
        <taxon>Diaporthales</taxon>
        <taxon>Cytosporaceae</taxon>
        <taxon>Cytospora</taxon>
    </lineage>
</organism>
<reference evidence="3" key="1">
    <citation type="submission" date="2014-12" db="EMBL/GenBank/DDBJ databases">
        <title>Genome Sequence of Valsa Canker Pathogens Uncovers a Specific Adaption of Colonization on Woody Bark.</title>
        <authorList>
            <person name="Yin Z."/>
            <person name="Liu H."/>
            <person name="Gao X."/>
            <person name="Li Z."/>
            <person name="Song N."/>
            <person name="Ke X."/>
            <person name="Dai Q."/>
            <person name="Wu Y."/>
            <person name="Sun Y."/>
            <person name="Xu J.-R."/>
            <person name="Kang Z.K."/>
            <person name="Wang L."/>
            <person name="Huang L."/>
        </authorList>
    </citation>
    <scope>NUCLEOTIDE SEQUENCE [LARGE SCALE GENOMIC DNA]</scope>
    <source>
        <strain evidence="3">03-8</strain>
    </source>
</reference>
<feature type="signal peptide" evidence="2">
    <location>
        <begin position="1"/>
        <end position="29"/>
    </location>
</feature>
<name>A0A194W9I2_CYTMA</name>
<evidence type="ECO:0000256" key="2">
    <source>
        <dbReference type="SAM" id="SignalP"/>
    </source>
</evidence>
<evidence type="ECO:0000256" key="1">
    <source>
        <dbReference type="SAM" id="MobiDB-lite"/>
    </source>
</evidence>
<accession>A0A194W9I2</accession>
<gene>
    <name evidence="3" type="ORF">VM1G_11854</name>
</gene>
<protein>
    <submittedName>
        <fullName evidence="3">Uncharacterized protein</fullName>
    </submittedName>
</protein>
<dbReference type="Proteomes" id="UP000078559">
    <property type="component" value="Chromosome 9"/>
</dbReference>
<dbReference type="EMBL" id="CM003106">
    <property type="protein sequence ID" value="KUI72733.1"/>
    <property type="molecule type" value="Genomic_DNA"/>
</dbReference>
<proteinExistence type="predicted"/>
<keyword evidence="2" id="KW-0732">Signal</keyword>
<dbReference type="AlphaFoldDB" id="A0A194W9I2"/>
<feature type="chain" id="PRO_5008267322" evidence="2">
    <location>
        <begin position="30"/>
        <end position="119"/>
    </location>
</feature>
<feature type="region of interest" description="Disordered" evidence="1">
    <location>
        <begin position="97"/>
        <end position="119"/>
    </location>
</feature>
<sequence length="119" mass="12763">MSYVYSSGAVHVNMHIICILIIFVPQRVASNAVPTSAGHKELGTIKYNHYGEQAWSLGLVLIVCDRATGGGSQLTLAKRRCSKQVVCLEVMQSYSRPSLGPDTVAAQGGLDAQLGRESE</sequence>
<evidence type="ECO:0000313" key="3">
    <source>
        <dbReference type="EMBL" id="KUI72733.1"/>
    </source>
</evidence>
<keyword evidence="4" id="KW-1185">Reference proteome</keyword>
<evidence type="ECO:0000313" key="4">
    <source>
        <dbReference type="Proteomes" id="UP000078559"/>
    </source>
</evidence>